<feature type="coiled-coil region" evidence="1">
    <location>
        <begin position="31"/>
        <end position="65"/>
    </location>
</feature>
<name>A0A9P1CYY7_9DINO</name>
<keyword evidence="6" id="KW-1185">Reference proteome</keyword>
<dbReference type="EMBL" id="CAMXCT010002773">
    <property type="protein sequence ID" value="CAI4000329.1"/>
    <property type="molecule type" value="Genomic_DNA"/>
</dbReference>
<evidence type="ECO:0000256" key="2">
    <source>
        <dbReference type="SAM" id="MobiDB-lite"/>
    </source>
</evidence>
<feature type="region of interest" description="Disordered" evidence="2">
    <location>
        <begin position="215"/>
        <end position="250"/>
    </location>
</feature>
<feature type="chain" id="PRO_5043270884" evidence="3">
    <location>
        <begin position="20"/>
        <end position="518"/>
    </location>
</feature>
<dbReference type="Proteomes" id="UP001152797">
    <property type="component" value="Unassembled WGS sequence"/>
</dbReference>
<organism evidence="4">
    <name type="scientific">Cladocopium goreaui</name>
    <dbReference type="NCBI Taxonomy" id="2562237"/>
    <lineage>
        <taxon>Eukaryota</taxon>
        <taxon>Sar</taxon>
        <taxon>Alveolata</taxon>
        <taxon>Dinophyceae</taxon>
        <taxon>Suessiales</taxon>
        <taxon>Symbiodiniaceae</taxon>
        <taxon>Cladocopium</taxon>
    </lineage>
</organism>
<reference evidence="5" key="2">
    <citation type="submission" date="2024-04" db="EMBL/GenBank/DDBJ databases">
        <authorList>
            <person name="Chen Y."/>
            <person name="Shah S."/>
            <person name="Dougan E. K."/>
            <person name="Thang M."/>
            <person name="Chan C."/>
        </authorList>
    </citation>
    <scope>NUCLEOTIDE SEQUENCE [LARGE SCALE GENOMIC DNA]</scope>
</reference>
<dbReference type="EMBL" id="CAMXCT020002773">
    <property type="protein sequence ID" value="CAL1153704.1"/>
    <property type="molecule type" value="Genomic_DNA"/>
</dbReference>
<reference evidence="4" key="1">
    <citation type="submission" date="2022-10" db="EMBL/GenBank/DDBJ databases">
        <authorList>
            <person name="Chen Y."/>
            <person name="Dougan E. K."/>
            <person name="Chan C."/>
            <person name="Rhodes N."/>
            <person name="Thang M."/>
        </authorList>
    </citation>
    <scope>NUCLEOTIDE SEQUENCE</scope>
</reference>
<keyword evidence="1" id="KW-0175">Coiled coil</keyword>
<gene>
    <name evidence="4" type="ORF">C1SCF055_LOCUS26454</name>
</gene>
<evidence type="ECO:0000313" key="4">
    <source>
        <dbReference type="EMBL" id="CAI4000329.1"/>
    </source>
</evidence>
<dbReference type="AlphaFoldDB" id="A0A9P1CYY7"/>
<feature type="compositionally biased region" description="Basic and acidic residues" evidence="2">
    <location>
        <begin position="444"/>
        <end position="461"/>
    </location>
</feature>
<feature type="compositionally biased region" description="Basic and acidic residues" evidence="2">
    <location>
        <begin position="392"/>
        <end position="402"/>
    </location>
</feature>
<evidence type="ECO:0000256" key="1">
    <source>
        <dbReference type="SAM" id="Coils"/>
    </source>
</evidence>
<sequence>MRRLGNRLVLALLPWAVAASNEVQLQSLRRLREVSVEHHEAQKQLKDVSEDLQQLEMYLRQLRSSTRARLEDGAKKDQVLSNSFGLLRHHRAEPTPTDATEDTSEAMRLALAQKVKREETAAAAAGVRVKELRQNLTQQEEMFQAQQSQLAQKQRQIAELQRAVSTLQAQAKEEVAADHGLELKYQQQAEEYQKDVEQLETALRGAKEQLADLRQMQRRDQEELTEGKQRLQKNENHVQLQQQERRDEEYHADAMQRQVLQLKDDIDTSLVQAGAATVASSGHEVRLTEVVRVAVRKRQEIQELQANVSGLEAQVQQESMQLDQLRSKETFDTQKVKEEIQQVRQKKLYRLRAAQDMYHKLPELFQQRAKVDEERRKNEAFEASQSRTQQQKLREEKLKESEKQEDEELRTELHSSKQRLQSINPRADGKKSVAKKRVQQLRAKVADTKRDEAKEQKKFMERSTALQQEIRQEESTGRRKSSEKARAVEKMQGELLALEVPGNGAFQPFLVLEKLLEY</sequence>
<proteinExistence type="predicted"/>
<feature type="coiled-coil region" evidence="1">
    <location>
        <begin position="287"/>
        <end position="328"/>
    </location>
</feature>
<dbReference type="EMBL" id="CAMXCT030002773">
    <property type="protein sequence ID" value="CAL4787641.1"/>
    <property type="molecule type" value="Genomic_DNA"/>
</dbReference>
<protein>
    <submittedName>
        <fullName evidence="4">Uncharacterized protein</fullName>
    </submittedName>
</protein>
<evidence type="ECO:0000256" key="3">
    <source>
        <dbReference type="SAM" id="SignalP"/>
    </source>
</evidence>
<evidence type="ECO:0000313" key="6">
    <source>
        <dbReference type="Proteomes" id="UP001152797"/>
    </source>
</evidence>
<feature type="compositionally biased region" description="Basic and acidic residues" evidence="2">
    <location>
        <begin position="215"/>
        <end position="236"/>
    </location>
</feature>
<comment type="caution">
    <text evidence="4">The sequence shown here is derived from an EMBL/GenBank/DDBJ whole genome shotgun (WGS) entry which is preliminary data.</text>
</comment>
<accession>A0A9P1CYY7</accession>
<feature type="non-terminal residue" evidence="4">
    <location>
        <position position="518"/>
    </location>
</feature>
<evidence type="ECO:0000313" key="5">
    <source>
        <dbReference type="EMBL" id="CAL1153704.1"/>
    </source>
</evidence>
<keyword evidence="3" id="KW-0732">Signal</keyword>
<feature type="region of interest" description="Disordered" evidence="2">
    <location>
        <begin position="375"/>
        <end position="486"/>
    </location>
</feature>
<feature type="compositionally biased region" description="Basic and acidic residues" evidence="2">
    <location>
        <begin position="470"/>
        <end position="486"/>
    </location>
</feature>
<feature type="signal peptide" evidence="3">
    <location>
        <begin position="1"/>
        <end position="19"/>
    </location>
</feature>